<gene>
    <name evidence="1" type="ORF">HPLM_LOCUS11874</name>
</gene>
<evidence type="ECO:0000313" key="3">
    <source>
        <dbReference type="WBParaSite" id="HPLM_0001188201-mRNA-1"/>
    </source>
</evidence>
<dbReference type="AlphaFoldDB" id="A0A0N4WL70"/>
<dbReference type="Proteomes" id="UP000268014">
    <property type="component" value="Unassembled WGS sequence"/>
</dbReference>
<name>A0A0N4WL70_HAEPC</name>
<organism evidence="3">
    <name type="scientific">Haemonchus placei</name>
    <name type="common">Barber's pole worm</name>
    <dbReference type="NCBI Taxonomy" id="6290"/>
    <lineage>
        <taxon>Eukaryota</taxon>
        <taxon>Metazoa</taxon>
        <taxon>Ecdysozoa</taxon>
        <taxon>Nematoda</taxon>
        <taxon>Chromadorea</taxon>
        <taxon>Rhabditida</taxon>
        <taxon>Rhabditina</taxon>
        <taxon>Rhabditomorpha</taxon>
        <taxon>Strongyloidea</taxon>
        <taxon>Trichostrongylidae</taxon>
        <taxon>Haemonchus</taxon>
    </lineage>
</organism>
<evidence type="ECO:0000313" key="1">
    <source>
        <dbReference type="EMBL" id="VDO44100.1"/>
    </source>
</evidence>
<reference evidence="3" key="1">
    <citation type="submission" date="2017-02" db="UniProtKB">
        <authorList>
            <consortium name="WormBaseParasite"/>
        </authorList>
    </citation>
    <scope>IDENTIFICATION</scope>
</reference>
<sequence length="107" mass="12177">MNSDYSLMMRNDRQGAFDYEVRAPVVDLTVIVTAYYNKYLNASHKETATETHIIIKNLKHIRNGEQIDLTWDVEGALPYEELEYVVSSPAEKPPAAGVGKSLKYRQV</sequence>
<keyword evidence="2" id="KW-1185">Reference proteome</keyword>
<protein>
    <submittedName>
        <fullName evidence="3">Fibronectin type III domain-containing protein</fullName>
    </submittedName>
</protein>
<accession>A0A0N4WL70</accession>
<dbReference type="WBParaSite" id="HPLM_0001188201-mRNA-1">
    <property type="protein sequence ID" value="HPLM_0001188201-mRNA-1"/>
    <property type="gene ID" value="HPLM_0001188201"/>
</dbReference>
<proteinExistence type="predicted"/>
<dbReference type="EMBL" id="UZAF01017693">
    <property type="protein sequence ID" value="VDO44100.1"/>
    <property type="molecule type" value="Genomic_DNA"/>
</dbReference>
<evidence type="ECO:0000313" key="2">
    <source>
        <dbReference type="Proteomes" id="UP000268014"/>
    </source>
</evidence>
<reference evidence="1 2" key="2">
    <citation type="submission" date="2018-11" db="EMBL/GenBank/DDBJ databases">
        <authorList>
            <consortium name="Pathogen Informatics"/>
        </authorList>
    </citation>
    <scope>NUCLEOTIDE SEQUENCE [LARGE SCALE GENOMIC DNA]</scope>
    <source>
        <strain evidence="1 2">MHpl1</strain>
    </source>
</reference>